<dbReference type="InterPro" id="IPR052055">
    <property type="entry name" value="Hepadnavirus_pol/RT"/>
</dbReference>
<sequence length="1283" mass="139853">MSRLTQLLKRFRLPPETTAVELRKAYFREAKLLHPDRNPSSCGAQAFAQLNADFEEAQKLLQEPECRRAREGVDFSFEDGKRWSAASWAARSQAPPHFRGFREAQEVTPDPAVPVVGLPPEVVYTFTALASAALVLGFLYHLSQELTPPRRHCQHAVLLPSERSPQLRAALERLRKADGTPEVPFAAHAAHRAAAANEILEEVLRDDSSALDLVSALPLPCRERIVAAHATLVFQTRSRPLPPHLVAAYLRGFGDGALLLPRQGAAATIADLTHARSGGDHPDDGAFRGWRRLYVVEPELEGPADLPPVGQPVSYGPPSSSAGGRPFIPAAMDDDSEEVVAPTAAMVAQISDSDDDPPTAVIPGDLPSTQITNVAPNAVEPVVVAAEPIPASNDTITMAPSTAVDLTPATPGDGRFPQRFATVPRAARAGDACPPATTPARLEEIQRQIDAELASAPPPPLPPQDAELDRLHVAALQETRDNAQAAARLEAAIAANGEEYVAYKARVERRGARAEHLPAPSSDLARLLVSTYGDLVRREEATADGAVMPRAAEAPYWVLTALPTGVWGGRIPGEDAAAGRFIVGWCAHRTDIRRIFENPPAGPPSSSTLQWLQTLRGSALWPMDPPPRAKTPAVDETISEDALEPALEWVLKVASMWRHDLRRRRGVVQELKSMVEDMEDTTKEWDRPTQVPLLLHLLRDAGYPDVKSLSDDLSDGFDMLGEIKPWPGQGRRQVLRPGHDAGAEYLFKRLPMARPGAHADALLAELVQERRLGRVIRPARAPPDWPVRTVALPHVQDMTMLVEPPDQDIFVAASFPIIQVDENGDEKLRRGEDWRRSGHNSTVKATDVPTRHFVGDFVDLARRFAQWAVKHPAHSGTFLATEHGVTLWFHLAMCFGAAASVWNFNRAGDALQVLLRHLLLLAVGHYVDDFNALDFPEAAQDAHDAFSDVFSLLGLKTKASKAQPPQSAHTVQGVLFEVTSQGVRLSPTERRRKKLLLAIEEALSSDQLAPHVAHRLAGKLAFLTQAIFGALGKAALKPIYARSADAAAASDDRLSLGLRAALMALRGILRRVQPRFIPFQPSTSRRAVLYADAFFQEGDVVHKAGFVPRSAQARPADRWTNGWGFVLVIDDEVFYSRGVVPAKAFIYVLEIVAQLLPLLAFGDRLPSFWTAYIDNAAGQWALLKGYGKDDAVNGVLSAFWASAARHCWFPEFVRVPSKANISDAVSRDDLRQASAEGWSWLDLPGDDILNVLLRAADDLEFATDEAASALASLSSEWSFGAGA</sequence>
<dbReference type="InterPro" id="IPR036869">
    <property type="entry name" value="J_dom_sf"/>
</dbReference>
<feature type="domain" description="J" evidence="1">
    <location>
        <begin position="6"/>
        <end position="74"/>
    </location>
</feature>
<comment type="caution">
    <text evidence="2">The sequence shown here is derived from an EMBL/GenBank/DDBJ whole genome shotgun (WGS) entry which is preliminary data.</text>
</comment>
<proteinExistence type="predicted"/>
<protein>
    <recommendedName>
        <fullName evidence="1">J domain-containing protein</fullName>
    </recommendedName>
</protein>
<evidence type="ECO:0000313" key="3">
    <source>
        <dbReference type="Proteomes" id="UP000604046"/>
    </source>
</evidence>
<keyword evidence="3" id="KW-1185">Reference proteome</keyword>
<dbReference type="SUPFAM" id="SSF46565">
    <property type="entry name" value="Chaperone J-domain"/>
    <property type="match status" value="1"/>
</dbReference>
<gene>
    <name evidence="2" type="ORF">SNAT2548_LOCUS17856</name>
</gene>
<dbReference type="EMBL" id="CAJNDS010002126">
    <property type="protein sequence ID" value="CAE7341292.1"/>
    <property type="molecule type" value="Genomic_DNA"/>
</dbReference>
<dbReference type="Proteomes" id="UP000604046">
    <property type="component" value="Unassembled WGS sequence"/>
</dbReference>
<dbReference type="CDD" id="cd06257">
    <property type="entry name" value="DnaJ"/>
    <property type="match status" value="1"/>
</dbReference>
<name>A0A812PNZ5_9DINO</name>
<dbReference type="PANTHER" id="PTHR33050:SF7">
    <property type="entry name" value="RIBONUCLEASE H"/>
    <property type="match status" value="1"/>
</dbReference>
<accession>A0A812PNZ5</accession>
<evidence type="ECO:0000313" key="2">
    <source>
        <dbReference type="EMBL" id="CAE7341292.1"/>
    </source>
</evidence>
<organism evidence="2 3">
    <name type="scientific">Symbiodinium natans</name>
    <dbReference type="NCBI Taxonomy" id="878477"/>
    <lineage>
        <taxon>Eukaryota</taxon>
        <taxon>Sar</taxon>
        <taxon>Alveolata</taxon>
        <taxon>Dinophyceae</taxon>
        <taxon>Suessiales</taxon>
        <taxon>Symbiodiniaceae</taxon>
        <taxon>Symbiodinium</taxon>
    </lineage>
</organism>
<evidence type="ECO:0000259" key="1">
    <source>
        <dbReference type="PROSITE" id="PS50076"/>
    </source>
</evidence>
<dbReference type="InterPro" id="IPR001623">
    <property type="entry name" value="DnaJ_domain"/>
</dbReference>
<reference evidence="2" key="1">
    <citation type="submission" date="2021-02" db="EMBL/GenBank/DDBJ databases">
        <authorList>
            <person name="Dougan E. K."/>
            <person name="Rhodes N."/>
            <person name="Thang M."/>
            <person name="Chan C."/>
        </authorList>
    </citation>
    <scope>NUCLEOTIDE SEQUENCE</scope>
</reference>
<dbReference type="Gene3D" id="1.10.287.110">
    <property type="entry name" value="DnaJ domain"/>
    <property type="match status" value="1"/>
</dbReference>
<dbReference type="PANTHER" id="PTHR33050">
    <property type="entry name" value="REVERSE TRANSCRIPTASE DOMAIN-CONTAINING PROTEIN"/>
    <property type="match status" value="1"/>
</dbReference>
<dbReference type="PROSITE" id="PS50076">
    <property type="entry name" value="DNAJ_2"/>
    <property type="match status" value="1"/>
</dbReference>